<reference evidence="1 2" key="1">
    <citation type="submission" date="2019-03" db="EMBL/GenBank/DDBJ databases">
        <title>Genome sequence of Lentibacillus salicampi ATCC BAA-719.</title>
        <authorList>
            <person name="Maclea K.S."/>
            <person name="Simoes Junior M."/>
        </authorList>
    </citation>
    <scope>NUCLEOTIDE SEQUENCE [LARGE SCALE GENOMIC DNA]</scope>
    <source>
        <strain evidence="1 2">ATCC BAA-719</strain>
    </source>
</reference>
<name>A0A4Y9A7G3_9BACI</name>
<protein>
    <recommendedName>
        <fullName evidence="3">Core-binding (CB) domain-containing protein</fullName>
    </recommendedName>
</protein>
<dbReference type="OrthoDB" id="2967067at2"/>
<keyword evidence="2" id="KW-1185">Reference proteome</keyword>
<gene>
    <name evidence="1" type="ORF">E4U82_16440</name>
</gene>
<evidence type="ECO:0000313" key="2">
    <source>
        <dbReference type="Proteomes" id="UP000298484"/>
    </source>
</evidence>
<dbReference type="EMBL" id="SRHY01000043">
    <property type="protein sequence ID" value="TFJ91663.1"/>
    <property type="molecule type" value="Genomic_DNA"/>
</dbReference>
<accession>A0A4Y9A7G3</accession>
<dbReference type="Proteomes" id="UP000298484">
    <property type="component" value="Unassembled WGS sequence"/>
</dbReference>
<evidence type="ECO:0000313" key="1">
    <source>
        <dbReference type="EMBL" id="TFJ91663.1"/>
    </source>
</evidence>
<evidence type="ECO:0008006" key="3">
    <source>
        <dbReference type="Google" id="ProtNLM"/>
    </source>
</evidence>
<dbReference type="AlphaFoldDB" id="A0A4Y9A7G3"/>
<comment type="caution">
    <text evidence="1">The sequence shown here is derived from an EMBL/GenBank/DDBJ whole genome shotgun (WGS) entry which is preliminary data.</text>
</comment>
<proteinExistence type="predicted"/>
<organism evidence="1 2">
    <name type="scientific">Lentibacillus salicampi</name>
    <dbReference type="NCBI Taxonomy" id="175306"/>
    <lineage>
        <taxon>Bacteria</taxon>
        <taxon>Bacillati</taxon>
        <taxon>Bacillota</taxon>
        <taxon>Bacilli</taxon>
        <taxon>Bacillales</taxon>
        <taxon>Bacillaceae</taxon>
        <taxon>Lentibacillus</taxon>
    </lineage>
</organism>
<dbReference type="RefSeq" id="WP_135111264.1">
    <property type="nucleotide sequence ID" value="NZ_SRHY01000043.1"/>
</dbReference>
<sequence length="228" mass="27294">MKSIDKILEEFLQEQHNRLKDKTYRDYESVIDLFRDYLNMYAPNSLHEDDRKRWEAEFDEDEDCYTRMFGPDYLDESDFEEFLDYFMIRKVASSESFMKVAVRVMKKLNKWLFENKYFDQDDYVDAQEYFGEANDLPDVEKLADLIFDYSRMTMDTPFEDKLEGYFTVVDIKPGQLWVKDAFDGGKTIGPVQVSKQISDLCNEGWDINFAIGLYQEKWYIVESGNVYR</sequence>